<comment type="caution">
    <text evidence="3">The sequence shown here is derived from an EMBL/GenBank/DDBJ whole genome shotgun (WGS) entry which is preliminary data.</text>
</comment>
<dbReference type="AlphaFoldDB" id="A0A5D0XT54"/>
<name>A0A5D0XT54_9MICC</name>
<feature type="signal peptide" evidence="2">
    <location>
        <begin position="1"/>
        <end position="26"/>
    </location>
</feature>
<keyword evidence="1" id="KW-1133">Transmembrane helix</keyword>
<keyword evidence="2" id="KW-0732">Signal</keyword>
<feature type="transmembrane region" description="Helical" evidence="1">
    <location>
        <begin position="190"/>
        <end position="214"/>
    </location>
</feature>
<keyword evidence="1" id="KW-0812">Transmembrane</keyword>
<dbReference type="RefSeq" id="WP_148600517.1">
    <property type="nucleotide sequence ID" value="NZ_VSLD01000002.1"/>
</dbReference>
<evidence type="ECO:0000256" key="2">
    <source>
        <dbReference type="SAM" id="SignalP"/>
    </source>
</evidence>
<evidence type="ECO:0000256" key="1">
    <source>
        <dbReference type="SAM" id="Phobius"/>
    </source>
</evidence>
<organism evidence="3 4">
    <name type="scientific">Arthrobacter echini</name>
    <dbReference type="NCBI Taxonomy" id="1529066"/>
    <lineage>
        <taxon>Bacteria</taxon>
        <taxon>Bacillati</taxon>
        <taxon>Actinomycetota</taxon>
        <taxon>Actinomycetes</taxon>
        <taxon>Micrococcales</taxon>
        <taxon>Micrococcaceae</taxon>
        <taxon>Arthrobacter</taxon>
    </lineage>
</organism>
<proteinExistence type="predicted"/>
<reference evidence="3 4" key="1">
    <citation type="submission" date="2019-08" db="EMBL/GenBank/DDBJ databases">
        <title>Genone of Arthrobacter echini P9.</title>
        <authorList>
            <person name="Bowman J.P."/>
        </authorList>
    </citation>
    <scope>NUCLEOTIDE SEQUENCE [LARGE SCALE GENOMIC DNA]</scope>
    <source>
        <strain evidence="3 4">P9</strain>
    </source>
</reference>
<dbReference type="OrthoDB" id="9429757at2"/>
<evidence type="ECO:0000313" key="3">
    <source>
        <dbReference type="EMBL" id="TYC99700.1"/>
    </source>
</evidence>
<accession>A0A5D0XT54</accession>
<dbReference type="Proteomes" id="UP000323410">
    <property type="component" value="Unassembled WGS sequence"/>
</dbReference>
<sequence>MNIRTVTTGIALAGAVLLSASTPAIAAPDAPNPFVPFDQATIIDPDTVTPAKGGLLTADGTNVCAVNPYSIVYPSGTYACFADDGHAFPGKIIPIDPPVLVPFDQATVVDPNAVTIVPGGAITADGTDLCVDNPGSIVFPDGRYPCYINFVQTYGVVPPLEGGTEEAPQVAEMPVGGADTGVEGVSGPNAAFGSVLGSGLLGGGVLAAGTVLALRTRRRH</sequence>
<gene>
    <name evidence="3" type="ORF">FQ377_07100</name>
</gene>
<feature type="chain" id="PRO_5023048930" description="LPXTG cell wall anchor domain-containing protein" evidence="2">
    <location>
        <begin position="27"/>
        <end position="220"/>
    </location>
</feature>
<keyword evidence="4" id="KW-1185">Reference proteome</keyword>
<protein>
    <recommendedName>
        <fullName evidence="5">LPXTG cell wall anchor domain-containing protein</fullName>
    </recommendedName>
</protein>
<evidence type="ECO:0008006" key="5">
    <source>
        <dbReference type="Google" id="ProtNLM"/>
    </source>
</evidence>
<keyword evidence="1" id="KW-0472">Membrane</keyword>
<evidence type="ECO:0000313" key="4">
    <source>
        <dbReference type="Proteomes" id="UP000323410"/>
    </source>
</evidence>
<dbReference type="EMBL" id="VSLD01000002">
    <property type="protein sequence ID" value="TYC99700.1"/>
    <property type="molecule type" value="Genomic_DNA"/>
</dbReference>